<dbReference type="AlphaFoldDB" id="A0A9D4FCA7"/>
<name>A0A9D4FCA7_DREPO</name>
<comment type="caution">
    <text evidence="2">The sequence shown here is derived from an EMBL/GenBank/DDBJ whole genome shotgun (WGS) entry which is preliminary data.</text>
</comment>
<proteinExistence type="predicted"/>
<evidence type="ECO:0000259" key="1">
    <source>
        <dbReference type="Pfam" id="PF07679"/>
    </source>
</evidence>
<organism evidence="2 3">
    <name type="scientific">Dreissena polymorpha</name>
    <name type="common">Zebra mussel</name>
    <name type="synonym">Mytilus polymorpha</name>
    <dbReference type="NCBI Taxonomy" id="45954"/>
    <lineage>
        <taxon>Eukaryota</taxon>
        <taxon>Metazoa</taxon>
        <taxon>Spiralia</taxon>
        <taxon>Lophotrochozoa</taxon>
        <taxon>Mollusca</taxon>
        <taxon>Bivalvia</taxon>
        <taxon>Autobranchia</taxon>
        <taxon>Heteroconchia</taxon>
        <taxon>Euheterodonta</taxon>
        <taxon>Imparidentia</taxon>
        <taxon>Neoheterodontei</taxon>
        <taxon>Myida</taxon>
        <taxon>Dreissenoidea</taxon>
        <taxon>Dreissenidae</taxon>
        <taxon>Dreissena</taxon>
    </lineage>
</organism>
<keyword evidence="3" id="KW-1185">Reference proteome</keyword>
<evidence type="ECO:0000313" key="2">
    <source>
        <dbReference type="EMBL" id="KAH3796238.1"/>
    </source>
</evidence>
<dbReference type="InterPro" id="IPR036179">
    <property type="entry name" value="Ig-like_dom_sf"/>
</dbReference>
<protein>
    <recommendedName>
        <fullName evidence="1">Immunoglobulin I-set domain-containing protein</fullName>
    </recommendedName>
</protein>
<reference evidence="2" key="2">
    <citation type="submission" date="2020-11" db="EMBL/GenBank/DDBJ databases">
        <authorList>
            <person name="McCartney M.A."/>
            <person name="Auch B."/>
            <person name="Kono T."/>
            <person name="Mallez S."/>
            <person name="Becker A."/>
            <person name="Gohl D.M."/>
            <person name="Silverstein K.A.T."/>
            <person name="Koren S."/>
            <person name="Bechman K.B."/>
            <person name="Herman A."/>
            <person name="Abrahante J.E."/>
            <person name="Garbe J."/>
        </authorList>
    </citation>
    <scope>NUCLEOTIDE SEQUENCE</scope>
    <source>
        <strain evidence="2">Duluth1</strain>
        <tissue evidence="2">Whole animal</tissue>
    </source>
</reference>
<dbReference type="EMBL" id="JAIWYP010000007">
    <property type="protein sequence ID" value="KAH3796238.1"/>
    <property type="molecule type" value="Genomic_DNA"/>
</dbReference>
<accession>A0A9D4FCA7</accession>
<dbReference type="SUPFAM" id="SSF48726">
    <property type="entry name" value="Immunoglobulin"/>
    <property type="match status" value="1"/>
</dbReference>
<sequence length="64" mass="7178">MACMKCVFQASSKYELFNNGTLRVHNVEYEDVAFYTCTAGNAFGEISESARLNISGNQKYTKII</sequence>
<dbReference type="InterPro" id="IPR013783">
    <property type="entry name" value="Ig-like_fold"/>
</dbReference>
<dbReference type="Gene3D" id="2.60.40.10">
    <property type="entry name" value="Immunoglobulins"/>
    <property type="match status" value="1"/>
</dbReference>
<dbReference type="Proteomes" id="UP000828390">
    <property type="component" value="Unassembled WGS sequence"/>
</dbReference>
<dbReference type="Pfam" id="PF07679">
    <property type="entry name" value="I-set"/>
    <property type="match status" value="1"/>
</dbReference>
<gene>
    <name evidence="2" type="ORF">DPMN_149806</name>
</gene>
<feature type="domain" description="Immunoglobulin I-set" evidence="1">
    <location>
        <begin position="11"/>
        <end position="54"/>
    </location>
</feature>
<reference evidence="2" key="1">
    <citation type="journal article" date="2019" name="bioRxiv">
        <title>The Genome of the Zebra Mussel, Dreissena polymorpha: A Resource for Invasive Species Research.</title>
        <authorList>
            <person name="McCartney M.A."/>
            <person name="Auch B."/>
            <person name="Kono T."/>
            <person name="Mallez S."/>
            <person name="Zhang Y."/>
            <person name="Obille A."/>
            <person name="Becker A."/>
            <person name="Abrahante J.E."/>
            <person name="Garbe J."/>
            <person name="Badalamenti J.P."/>
            <person name="Herman A."/>
            <person name="Mangelson H."/>
            <person name="Liachko I."/>
            <person name="Sullivan S."/>
            <person name="Sone E.D."/>
            <person name="Koren S."/>
            <person name="Silverstein K.A.T."/>
            <person name="Beckman K.B."/>
            <person name="Gohl D.M."/>
        </authorList>
    </citation>
    <scope>NUCLEOTIDE SEQUENCE</scope>
    <source>
        <strain evidence="2">Duluth1</strain>
        <tissue evidence="2">Whole animal</tissue>
    </source>
</reference>
<evidence type="ECO:0000313" key="3">
    <source>
        <dbReference type="Proteomes" id="UP000828390"/>
    </source>
</evidence>
<dbReference type="InterPro" id="IPR013098">
    <property type="entry name" value="Ig_I-set"/>
</dbReference>